<gene>
    <name evidence="1" type="ORF">SDC9_199209</name>
</gene>
<proteinExistence type="predicted"/>
<comment type="caution">
    <text evidence="1">The sequence shown here is derived from an EMBL/GenBank/DDBJ whole genome shotgun (WGS) entry which is preliminary data.</text>
</comment>
<protein>
    <submittedName>
        <fullName evidence="1">Uncharacterized protein</fullName>
    </submittedName>
</protein>
<name>A0A645IJU1_9ZZZZ</name>
<reference evidence="1" key="1">
    <citation type="submission" date="2019-08" db="EMBL/GenBank/DDBJ databases">
        <authorList>
            <person name="Kucharzyk K."/>
            <person name="Murdoch R.W."/>
            <person name="Higgins S."/>
            <person name="Loffler F."/>
        </authorList>
    </citation>
    <scope>NUCLEOTIDE SEQUENCE</scope>
</reference>
<dbReference type="AlphaFoldDB" id="A0A645IJU1"/>
<evidence type="ECO:0000313" key="1">
    <source>
        <dbReference type="EMBL" id="MPN51561.1"/>
    </source>
</evidence>
<dbReference type="EMBL" id="VSSQ01116785">
    <property type="protein sequence ID" value="MPN51561.1"/>
    <property type="molecule type" value="Genomic_DNA"/>
</dbReference>
<sequence length="106" mass="11371">MGVDAHAHAVAAHVQHDGFKLPALALRSAIKQCDGIAWLQAQHLHMAHGAFGQVDFGAANQRYGAVKAGHAELFALGLLLNSELLALAQYGLEAIFMQNRHIRPNA</sequence>
<accession>A0A645IJU1</accession>
<organism evidence="1">
    <name type="scientific">bioreactor metagenome</name>
    <dbReference type="NCBI Taxonomy" id="1076179"/>
    <lineage>
        <taxon>unclassified sequences</taxon>
        <taxon>metagenomes</taxon>
        <taxon>ecological metagenomes</taxon>
    </lineage>
</organism>